<sequence>MIFGDLTRDDFKRNLPQVMVDICNRLNTLDLENLTTGRHDLTDQIYMNVMESTTVASEDKKAELHHQYIDIQVLISGAETIEYGVEYPNLADCTAYNEQDDYQLIDDIPHKSAVTLRPKMFAIFFPYEPHKPCCNVHGQVTHLKKLVVKIPISLID</sequence>
<dbReference type="InterPro" id="IPR049827">
    <property type="entry name" value="NanQ"/>
</dbReference>
<dbReference type="NCBIfam" id="TIGR00022">
    <property type="entry name" value="YhcH/YjgK/YiaL family protein"/>
    <property type="match status" value="1"/>
</dbReference>
<dbReference type="EMBL" id="CP066558">
    <property type="protein sequence ID" value="QQF81705.1"/>
    <property type="molecule type" value="Genomic_DNA"/>
</dbReference>
<gene>
    <name evidence="1" type="ORF">JFL49_06340</name>
</gene>
<proteinExistence type="predicted"/>
<name>A0A9Q6YZB0_HISSO</name>
<dbReference type="GO" id="GO:0005829">
    <property type="term" value="C:cytosol"/>
    <property type="evidence" value="ECO:0007669"/>
    <property type="project" value="TreeGrafter"/>
</dbReference>
<dbReference type="RefSeq" id="WP_075293758.1">
    <property type="nucleotide sequence ID" value="NZ_CP018802.1"/>
</dbReference>
<dbReference type="SUPFAM" id="SSF51197">
    <property type="entry name" value="Clavaminate synthase-like"/>
    <property type="match status" value="1"/>
</dbReference>
<protein>
    <submittedName>
        <fullName evidence="1">YhcH/YjgK/YiaL family protein</fullName>
    </submittedName>
</protein>
<dbReference type="PANTHER" id="PTHR34986:SF5">
    <property type="entry name" value="N-ACETYLNEURAMINATE ANOMERASE NANQ"/>
    <property type="match status" value="1"/>
</dbReference>
<dbReference type="Proteomes" id="UP000595373">
    <property type="component" value="Chromosome"/>
</dbReference>
<organism evidence="1 2">
    <name type="scientific">Histophilus somni</name>
    <name type="common">Haemophilus somnus</name>
    <dbReference type="NCBI Taxonomy" id="731"/>
    <lineage>
        <taxon>Bacteria</taxon>
        <taxon>Pseudomonadati</taxon>
        <taxon>Pseudomonadota</taxon>
        <taxon>Gammaproteobacteria</taxon>
        <taxon>Pasteurellales</taxon>
        <taxon>Pasteurellaceae</taxon>
        <taxon>Histophilus</taxon>
    </lineage>
</organism>
<dbReference type="OrthoDB" id="6196468at2"/>
<dbReference type="InterPro" id="IPR037012">
    <property type="entry name" value="NanQ/TabA/YiaL_sf"/>
</dbReference>
<keyword evidence="2" id="KW-1185">Reference proteome</keyword>
<dbReference type="InterPro" id="IPR004375">
    <property type="entry name" value="NanQ/TabA/YiaL"/>
</dbReference>
<dbReference type="Pfam" id="PF04074">
    <property type="entry name" value="DUF386"/>
    <property type="match status" value="1"/>
</dbReference>
<dbReference type="PANTHER" id="PTHR34986">
    <property type="entry name" value="EVOLVED BETA-GALACTOSIDASE SUBUNIT BETA"/>
    <property type="match status" value="1"/>
</dbReference>
<dbReference type="NCBIfam" id="NF040884">
    <property type="entry name" value="acetylneur_anom"/>
    <property type="match status" value="1"/>
</dbReference>
<accession>A0A9Q6YZB0</accession>
<dbReference type="Gene3D" id="2.60.120.370">
    <property type="entry name" value="YhcH/YjgK/YiaL"/>
    <property type="match status" value="1"/>
</dbReference>
<reference evidence="1 2" key="1">
    <citation type="submission" date="2020-12" db="EMBL/GenBank/DDBJ databases">
        <title>ASc-MMNZ-VFA-070.</title>
        <authorList>
            <person name="Schryvers A."/>
            <person name="Mostafa Nazari M."/>
            <person name="Farshchi Andisi V."/>
            <person name="Timsit E."/>
            <person name="Walter Morck D."/>
        </authorList>
    </citation>
    <scope>NUCLEOTIDE SEQUENCE [LARGE SCALE GENOMIC DNA]</scope>
    <source>
        <strain evidence="1 2">ASc-MMNZ-VFA-070</strain>
    </source>
</reference>
<evidence type="ECO:0000313" key="1">
    <source>
        <dbReference type="EMBL" id="QQF81705.1"/>
    </source>
</evidence>
<dbReference type="AlphaFoldDB" id="A0A9Q6YZB0"/>
<evidence type="ECO:0000313" key="2">
    <source>
        <dbReference type="Proteomes" id="UP000595373"/>
    </source>
</evidence>